<sequence>MIGKKASHPLLDDFKGRMRIFHDSEDENLVLILEGAQATIKRLVGTSRTVHPEVKKLILENARYMYNDQAEFFYENYQKDIQGLALELYEPEEGEYGNS</sequence>
<dbReference type="CDD" id="cd08054">
    <property type="entry name" value="gp6"/>
    <property type="match status" value="1"/>
</dbReference>
<evidence type="ECO:0000313" key="2">
    <source>
        <dbReference type="Proteomes" id="UP000297747"/>
    </source>
</evidence>
<dbReference type="EMBL" id="SPQA01000022">
    <property type="protein sequence ID" value="TFU30280.1"/>
    <property type="molecule type" value="Genomic_DNA"/>
</dbReference>
<protein>
    <submittedName>
        <fullName evidence="1">Phage gp6-like head-tail connector protein</fullName>
    </submittedName>
</protein>
<accession>A0A4Y9FP23</accession>
<comment type="caution">
    <text evidence="1">The sequence shown here is derived from an EMBL/GenBank/DDBJ whole genome shotgun (WGS) entry which is preliminary data.</text>
</comment>
<name>A0A4Y9FP23_STRAI</name>
<proteinExistence type="predicted"/>
<reference evidence="1 2" key="1">
    <citation type="submission" date="2019-03" db="EMBL/GenBank/DDBJ databases">
        <title>Diversity of the mouse oral microbiome.</title>
        <authorList>
            <person name="Joseph S."/>
            <person name="Aduse-Opoku J."/>
            <person name="Curtis M."/>
            <person name="Wade W."/>
            <person name="Hashim A."/>
        </authorList>
    </citation>
    <scope>NUCLEOTIDE SEQUENCE [LARGE SCALE GENOMIC DNA]</scope>
    <source>
        <strain evidence="1 2">HT4</strain>
    </source>
</reference>
<organism evidence="1 2">
    <name type="scientific">Streptococcus acidominimus</name>
    <dbReference type="NCBI Taxonomy" id="1326"/>
    <lineage>
        <taxon>Bacteria</taxon>
        <taxon>Bacillati</taxon>
        <taxon>Bacillota</taxon>
        <taxon>Bacilli</taxon>
        <taxon>Lactobacillales</taxon>
        <taxon>Streptococcaceae</taxon>
        <taxon>Streptococcus</taxon>
    </lineage>
</organism>
<gene>
    <name evidence="1" type="ORF">E4U01_06680</name>
</gene>
<dbReference type="InterPro" id="IPR021146">
    <property type="entry name" value="Phage_gp6-like_head-tail"/>
</dbReference>
<dbReference type="AlphaFoldDB" id="A0A4Y9FP23"/>
<dbReference type="Proteomes" id="UP000297747">
    <property type="component" value="Unassembled WGS sequence"/>
</dbReference>
<dbReference type="RefSeq" id="WP_135053030.1">
    <property type="nucleotide sequence ID" value="NZ_CAKOCW010000029.1"/>
</dbReference>
<dbReference type="Pfam" id="PF05135">
    <property type="entry name" value="Phage_connect_1"/>
    <property type="match status" value="1"/>
</dbReference>
<evidence type="ECO:0000313" key="1">
    <source>
        <dbReference type="EMBL" id="TFU30280.1"/>
    </source>
</evidence>